<gene>
    <name evidence="7" type="ORF">QNA08_09230</name>
</gene>
<feature type="chain" id="PRO_5047413221" evidence="5">
    <location>
        <begin position="24"/>
        <end position="374"/>
    </location>
</feature>
<evidence type="ECO:0000256" key="5">
    <source>
        <dbReference type="SAM" id="SignalP"/>
    </source>
</evidence>
<comment type="similarity">
    <text evidence="1">Belongs to the leucine-binding protein family.</text>
</comment>
<feature type="signal peptide" evidence="5">
    <location>
        <begin position="1"/>
        <end position="23"/>
    </location>
</feature>
<evidence type="ECO:0000256" key="3">
    <source>
        <dbReference type="ARBA" id="ARBA00022729"/>
    </source>
</evidence>
<evidence type="ECO:0000313" key="8">
    <source>
        <dbReference type="Proteomes" id="UP001321492"/>
    </source>
</evidence>
<evidence type="ECO:0000259" key="6">
    <source>
        <dbReference type="Pfam" id="PF13458"/>
    </source>
</evidence>
<keyword evidence="3 5" id="KW-0732">Signal</keyword>
<dbReference type="Proteomes" id="UP001321492">
    <property type="component" value="Unassembled WGS sequence"/>
</dbReference>
<proteinExistence type="inferred from homology"/>
<dbReference type="CDD" id="cd06342">
    <property type="entry name" value="PBP1_ABC_LIVBP-like"/>
    <property type="match status" value="1"/>
</dbReference>
<keyword evidence="2" id="KW-0813">Transport</keyword>
<keyword evidence="8" id="KW-1185">Reference proteome</keyword>
<feature type="domain" description="Leucine-binding protein" evidence="6">
    <location>
        <begin position="24"/>
        <end position="361"/>
    </location>
</feature>
<accession>A0ABT7AGC5</accession>
<reference evidence="7 8" key="1">
    <citation type="submission" date="2023-05" db="EMBL/GenBank/DDBJ databases">
        <title>Chelatococcus sp. nov., a moderately thermophilic bacterium isolated from hot spring microbial mat.</title>
        <authorList>
            <person name="Hu C.-J."/>
            <person name="Li W.-J."/>
        </authorList>
    </citation>
    <scope>NUCLEOTIDE SEQUENCE [LARGE SCALE GENOMIC DNA]</scope>
    <source>
        <strain evidence="7 8">SYSU G07232</strain>
    </source>
</reference>
<dbReference type="SUPFAM" id="SSF53822">
    <property type="entry name" value="Periplasmic binding protein-like I"/>
    <property type="match status" value="1"/>
</dbReference>
<evidence type="ECO:0000256" key="2">
    <source>
        <dbReference type="ARBA" id="ARBA00022448"/>
    </source>
</evidence>
<evidence type="ECO:0000313" key="7">
    <source>
        <dbReference type="EMBL" id="MDJ1158414.1"/>
    </source>
</evidence>
<dbReference type="PRINTS" id="PR00337">
    <property type="entry name" value="LEUILEVALBP"/>
</dbReference>
<evidence type="ECO:0000256" key="1">
    <source>
        <dbReference type="ARBA" id="ARBA00010062"/>
    </source>
</evidence>
<sequence>MRKMLLTGIAFGLGLAFAGAANAQVKLGVAGPITGPNAAFGEQLKKGVEQAVEDINAAGGILGQKIQVIVGDDVSDPKQGVSVANKFVGDGVKMVVGHFNSGVSIPASEVYQESGIVQITPASTNPKFTERGMWNTFRTCGRDDQQGIVAGEYLAKNFTGKKVAIVHDKTPYGKGLADETQKAMNAKGLKEVLYEGINTGEKDYSALVSKLKAANVDVVYFGGLHTEAGLIIRQMRDQGLKAPMMSGDGIVSSEFVSIAGPGAEGTLMTFSPDPRRNPNAKDVVAKFKAKNFDPEAYTLYSYAAVEILKQAAEQANSLDGKKISEVMKSGKPFKTVIGDIAYDKKGDITRPDYVMYVWKKGADGKIDYSGNEIQ</sequence>
<comment type="caution">
    <text evidence="7">The sequence shown here is derived from an EMBL/GenBank/DDBJ whole genome shotgun (WGS) entry which is preliminary data.</text>
</comment>
<name>A0ABT7AGC5_9HYPH</name>
<dbReference type="InterPro" id="IPR000709">
    <property type="entry name" value="Leu_Ile_Val-bd"/>
</dbReference>
<dbReference type="InterPro" id="IPR028082">
    <property type="entry name" value="Peripla_BP_I"/>
</dbReference>
<dbReference type="EMBL" id="JASJEV010000005">
    <property type="protein sequence ID" value="MDJ1158414.1"/>
    <property type="molecule type" value="Genomic_DNA"/>
</dbReference>
<dbReference type="InterPro" id="IPR028081">
    <property type="entry name" value="Leu-bd"/>
</dbReference>
<dbReference type="PANTHER" id="PTHR47151:SF2">
    <property type="entry name" value="AMINO ACID BINDING PROTEIN"/>
    <property type="match status" value="1"/>
</dbReference>
<protein>
    <submittedName>
        <fullName evidence="7">Branched-chain amino acid ABC transporter substrate-binding protein</fullName>
    </submittedName>
</protein>
<dbReference type="Pfam" id="PF13458">
    <property type="entry name" value="Peripla_BP_6"/>
    <property type="match status" value="1"/>
</dbReference>
<dbReference type="PANTHER" id="PTHR47151">
    <property type="entry name" value="LEU/ILE/VAL-BINDING ABC TRANSPORTER SUBUNIT"/>
    <property type="match status" value="1"/>
</dbReference>
<keyword evidence="4" id="KW-0029">Amino-acid transport</keyword>
<dbReference type="Gene3D" id="3.40.50.2300">
    <property type="match status" value="2"/>
</dbReference>
<organism evidence="7 8">
    <name type="scientific">Chelatococcus albus</name>
    <dbReference type="NCBI Taxonomy" id="3047466"/>
    <lineage>
        <taxon>Bacteria</taxon>
        <taxon>Pseudomonadati</taxon>
        <taxon>Pseudomonadota</taxon>
        <taxon>Alphaproteobacteria</taxon>
        <taxon>Hyphomicrobiales</taxon>
        <taxon>Chelatococcaceae</taxon>
        <taxon>Chelatococcus</taxon>
    </lineage>
</organism>
<dbReference type="RefSeq" id="WP_283740412.1">
    <property type="nucleotide sequence ID" value="NZ_JASJEV010000005.1"/>
</dbReference>
<evidence type="ECO:0000256" key="4">
    <source>
        <dbReference type="ARBA" id="ARBA00022970"/>
    </source>
</evidence>